<proteinExistence type="inferred from homology"/>
<sequence>MANAEVDNDVLGFDPTAQKLKTEMCYGHCEIRGSELILGDQSHIHLLENGGISTIGCAHSRIVSSNLDGTMDINLIEAAIRDPVEAMRYPTTRLICLENTQAKYVFSSGLMAEFWVIKFWSSYMLFFFFF</sequence>
<dbReference type="InterPro" id="IPR001597">
    <property type="entry name" value="ArAA_b-elim_lyase/Thr_aldolase"/>
</dbReference>
<dbReference type="eggNOG" id="KOG1368">
    <property type="taxonomic scope" value="Eukaryota"/>
</dbReference>
<dbReference type="STRING" id="13333.U5CRZ7"/>
<dbReference type="PANTHER" id="PTHR48097">
    <property type="entry name" value="L-THREONINE ALDOLASE-RELATED"/>
    <property type="match status" value="1"/>
</dbReference>
<dbReference type="AlphaFoldDB" id="U5CRZ7"/>
<dbReference type="Pfam" id="PF01212">
    <property type="entry name" value="Beta_elim_lyase"/>
    <property type="match status" value="1"/>
</dbReference>
<evidence type="ECO:0000313" key="6">
    <source>
        <dbReference type="Proteomes" id="UP000017836"/>
    </source>
</evidence>
<dbReference type="PANTHER" id="PTHR48097:SF9">
    <property type="entry name" value="L-THREONINE ALDOLASE"/>
    <property type="match status" value="1"/>
</dbReference>
<dbReference type="GO" id="GO:0006520">
    <property type="term" value="P:amino acid metabolic process"/>
    <property type="evidence" value="ECO:0007669"/>
    <property type="project" value="InterPro"/>
</dbReference>
<dbReference type="GO" id="GO:0016829">
    <property type="term" value="F:lyase activity"/>
    <property type="evidence" value="ECO:0007669"/>
    <property type="project" value="InterPro"/>
</dbReference>
<feature type="domain" description="Aromatic amino acid beta-eliminating lyase/threonine aldolase" evidence="4">
    <location>
        <begin position="28"/>
        <end position="102"/>
    </location>
</feature>
<dbReference type="Gramene" id="ERN16001">
    <property type="protein sequence ID" value="ERN16001"/>
    <property type="gene ID" value="AMTR_s00030p00043850"/>
</dbReference>
<protein>
    <recommendedName>
        <fullName evidence="4">Aromatic amino acid beta-eliminating lyase/threonine aldolase domain-containing protein</fullName>
    </recommendedName>
</protein>
<comment type="similarity">
    <text evidence="2">Belongs to the threonine aldolase family.</text>
</comment>
<dbReference type="SUPFAM" id="SSF53383">
    <property type="entry name" value="PLP-dependent transferases"/>
    <property type="match status" value="1"/>
</dbReference>
<evidence type="ECO:0000256" key="2">
    <source>
        <dbReference type="ARBA" id="ARBA00006966"/>
    </source>
</evidence>
<dbReference type="EMBL" id="KI392485">
    <property type="protein sequence ID" value="ERN16001.1"/>
    <property type="molecule type" value="Genomic_DNA"/>
</dbReference>
<comment type="cofactor">
    <cofactor evidence="1">
        <name>pyridoxal 5'-phosphate</name>
        <dbReference type="ChEBI" id="CHEBI:597326"/>
    </cofactor>
</comment>
<dbReference type="InterPro" id="IPR015424">
    <property type="entry name" value="PyrdxlP-dep_Trfase"/>
</dbReference>
<evidence type="ECO:0000256" key="1">
    <source>
        <dbReference type="ARBA" id="ARBA00001933"/>
    </source>
</evidence>
<keyword evidence="3" id="KW-0663">Pyridoxal phosphate</keyword>
<reference evidence="6" key="1">
    <citation type="journal article" date="2013" name="Science">
        <title>The Amborella genome and the evolution of flowering plants.</title>
        <authorList>
            <consortium name="Amborella Genome Project"/>
        </authorList>
    </citation>
    <scope>NUCLEOTIDE SEQUENCE [LARGE SCALE GENOMIC DNA]</scope>
</reference>
<name>U5CRZ7_AMBTC</name>
<organism evidence="5 6">
    <name type="scientific">Amborella trichopoda</name>
    <dbReference type="NCBI Taxonomy" id="13333"/>
    <lineage>
        <taxon>Eukaryota</taxon>
        <taxon>Viridiplantae</taxon>
        <taxon>Streptophyta</taxon>
        <taxon>Embryophyta</taxon>
        <taxon>Tracheophyta</taxon>
        <taxon>Spermatophyta</taxon>
        <taxon>Magnoliopsida</taxon>
        <taxon>Amborellales</taxon>
        <taxon>Amborellaceae</taxon>
        <taxon>Amborella</taxon>
    </lineage>
</organism>
<evidence type="ECO:0000259" key="4">
    <source>
        <dbReference type="Pfam" id="PF01212"/>
    </source>
</evidence>
<dbReference type="HOGENOM" id="CLU_1940950_0_0_1"/>
<evidence type="ECO:0000313" key="5">
    <source>
        <dbReference type="EMBL" id="ERN16001.1"/>
    </source>
</evidence>
<gene>
    <name evidence="5" type="ORF">AMTR_s00030p00043850</name>
</gene>
<evidence type="ECO:0000256" key="3">
    <source>
        <dbReference type="ARBA" id="ARBA00022898"/>
    </source>
</evidence>
<dbReference type="Proteomes" id="UP000017836">
    <property type="component" value="Unassembled WGS sequence"/>
</dbReference>
<dbReference type="InterPro" id="IPR015421">
    <property type="entry name" value="PyrdxlP-dep_Trfase_major"/>
</dbReference>
<keyword evidence="6" id="KW-1185">Reference proteome</keyword>
<accession>U5CRZ7</accession>
<dbReference type="Gene3D" id="3.40.640.10">
    <property type="entry name" value="Type I PLP-dependent aspartate aminotransferase-like (Major domain)"/>
    <property type="match status" value="1"/>
</dbReference>